<evidence type="ECO:0000256" key="5">
    <source>
        <dbReference type="ARBA" id="ARBA00023157"/>
    </source>
</evidence>
<dbReference type="EMBL" id="CAJOBA010000033">
    <property type="protein sequence ID" value="CAF3496837.1"/>
    <property type="molecule type" value="Genomic_DNA"/>
</dbReference>
<dbReference type="AlphaFoldDB" id="A0A813SED0"/>
<reference evidence="10" key="1">
    <citation type="submission" date="2021-02" db="EMBL/GenBank/DDBJ databases">
        <authorList>
            <person name="Nowell W R."/>
        </authorList>
    </citation>
    <scope>NUCLEOTIDE SEQUENCE</scope>
</reference>
<evidence type="ECO:0000313" key="12">
    <source>
        <dbReference type="EMBL" id="CAF3582989.1"/>
    </source>
</evidence>
<dbReference type="Proteomes" id="UP000663829">
    <property type="component" value="Unassembled WGS sequence"/>
</dbReference>
<keyword evidence="4 6" id="KW-0472">Membrane</keyword>
<dbReference type="InterPro" id="IPR000832">
    <property type="entry name" value="GPCR_2_secretin-like"/>
</dbReference>
<evidence type="ECO:0000256" key="1">
    <source>
        <dbReference type="ARBA" id="ARBA00004141"/>
    </source>
</evidence>
<dbReference type="GO" id="GO:0016020">
    <property type="term" value="C:membrane"/>
    <property type="evidence" value="ECO:0007669"/>
    <property type="project" value="UniProtKB-SubCell"/>
</dbReference>
<feature type="transmembrane region" description="Helical" evidence="6">
    <location>
        <begin position="855"/>
        <end position="878"/>
    </location>
</feature>
<dbReference type="SUPFAM" id="SSF81321">
    <property type="entry name" value="Family A G protein-coupled receptor-like"/>
    <property type="match status" value="1"/>
</dbReference>
<feature type="transmembrane region" description="Helical" evidence="6">
    <location>
        <begin position="936"/>
        <end position="964"/>
    </location>
</feature>
<evidence type="ECO:0000256" key="6">
    <source>
        <dbReference type="SAM" id="Phobius"/>
    </source>
</evidence>
<sequence>MKNVRRDAGHTQLENSVTNNSNGLTLLELLVGDDVCIVDDKIEGSLVEWCIYNEKVLCSLFDSTDGFSRLTSFPTNRAGLSILGGTTGTHLANVLKDWLNGNDEYGFLYRMMFLSVWYKSPVCPSNLKFADAGIPSFIHVFLVCHLLGSIEYRFDTIDLPSHIIPFYAKTNAIYPSICVLLKLYNNIMSVLTELQDIIDFDDIFRENGANTEKCIAAAVKVLNQLFLSTAEQFKKSGMYGIIILTSSQVSQQLVSWSDITFEQSDNITQNKSVVAAQTNVNVSEEQHTSAIMIANVQQEEVDHNPNAQLNDMENNVDESDNYQLANIGNSLIVIVGQPAMIINAEELPNVMHQKVVVKHLTHKSNKHKVLSMIKVAIVKERVKVYSKCPRATFRIKNATIEWSYNFAESDVGNIGSLQTCPYTGRPYIYSACYSNSSWGGEFYISNCTNDNQITTDNKQFLSSTSTSTINTLGLDNNQTFNNPYSSMTIKQVANIPDFQPQNITDILIYLNHTPISSYNNSSNIVYITNLIDRVTHLSGYSNVTNKTQSGFYSIADKLLSSPSVQLQQAQETNGSIAKLLTTIESFSKTIKVPTTSVLNNFAISVINIDQNVSNPIMGFAIDKLSKKVDYVKMNTNLTNLSKSTFVTLNKNIIKILQTSIATSSQSTQIAFAIYDNHAAFNLPSINNKSQIISSVVSAVVDHNVYNNKTFTDVIQIHFYLPQKYPRNVQCVYLNVLPNSLAEWSTNGCHLINKTNDSVLCSCDHLTNFAVLTDIQLIPNVESLDVALSVISLIGLILSSFGLFITIITFILFKKLRKHYSQKSLLCLSINLLLSNLLFCIIAIKTRNELTTVPCIIIASLLHYFILSSFSWMLVMAIIQYLMFVKVFPSYTPNFTRKAAAFAQIVSLIPVIIVLAVDHRNYTTRKDNVCWLNQLPLYFAFILPVLIYIVLNGIIFFIVAHALLCGKASKQLRSTQVVETQRISRFTVALSCFIVSGLTWIFGFLTIGPVRYIFQILFCIFGTLTGFFIFLLYILTSRAKRTCWGDAFQKKISTIYSSSSSTAAFPGKDFSSSSISNYNKKHPTISSHNQQGLGIYNTMVRQQQPFIDAYMDDNLLSTPTHLLSPRATMNSTAYLNEDSIIPQAPVLHRLISSPYHQQSQGYPTTIGHHAWSPETNYIYETDHPQYPQNYSIYQAHQLLQNHDSTKL</sequence>
<evidence type="ECO:0000259" key="8">
    <source>
        <dbReference type="PROSITE" id="PS50261"/>
    </source>
</evidence>
<evidence type="ECO:0000313" key="10">
    <source>
        <dbReference type="EMBL" id="CAF0798172.1"/>
    </source>
</evidence>
<accession>A0A813SED0</accession>
<dbReference type="PRINTS" id="PR02001">
    <property type="entry name" value="GCR1CAMPR"/>
</dbReference>
<feature type="transmembrane region" description="Helical" evidence="6">
    <location>
        <begin position="824"/>
        <end position="843"/>
    </location>
</feature>
<dbReference type="InterPro" id="IPR000203">
    <property type="entry name" value="GPS"/>
</dbReference>
<dbReference type="Proteomes" id="UP000681722">
    <property type="component" value="Unassembled WGS sequence"/>
</dbReference>
<feature type="domain" description="G-protein coupled receptors family 2 profile 2" evidence="8">
    <location>
        <begin position="787"/>
        <end position="1036"/>
    </location>
</feature>
<dbReference type="Gene3D" id="1.20.1070.10">
    <property type="entry name" value="Rhodopsin 7-helix transmembrane proteins"/>
    <property type="match status" value="1"/>
</dbReference>
<keyword evidence="3 6" id="KW-1133">Transmembrane helix</keyword>
<organism evidence="10 13">
    <name type="scientific">Didymodactylos carnosus</name>
    <dbReference type="NCBI Taxonomy" id="1234261"/>
    <lineage>
        <taxon>Eukaryota</taxon>
        <taxon>Metazoa</taxon>
        <taxon>Spiralia</taxon>
        <taxon>Gnathifera</taxon>
        <taxon>Rotifera</taxon>
        <taxon>Eurotatoria</taxon>
        <taxon>Bdelloidea</taxon>
        <taxon>Philodinida</taxon>
        <taxon>Philodinidae</taxon>
        <taxon>Didymodactylos</taxon>
    </lineage>
</organism>
<dbReference type="InterPro" id="IPR057244">
    <property type="entry name" value="GAIN_B"/>
</dbReference>
<comment type="subcellular location">
    <subcellularLocation>
        <location evidence="1">Membrane</location>
        <topology evidence="1">Multi-pass membrane protein</topology>
    </subcellularLocation>
</comment>
<dbReference type="GO" id="GO:0004930">
    <property type="term" value="F:G protein-coupled receptor activity"/>
    <property type="evidence" value="ECO:0007669"/>
    <property type="project" value="InterPro"/>
</dbReference>
<name>A0A813SED0_9BILA</name>
<comment type="caution">
    <text evidence="10">The sequence shown here is derived from an EMBL/GenBank/DDBJ whole genome shotgun (WGS) entry which is preliminary data.</text>
</comment>
<evidence type="ECO:0000256" key="3">
    <source>
        <dbReference type="ARBA" id="ARBA00022989"/>
    </source>
</evidence>
<feature type="domain" description="GAIN-B" evidence="7">
    <location>
        <begin position="629"/>
        <end position="778"/>
    </location>
</feature>
<dbReference type="EMBL" id="CAJNOK010000033">
    <property type="protein sequence ID" value="CAF0724164.1"/>
    <property type="molecule type" value="Genomic_DNA"/>
</dbReference>
<evidence type="ECO:0000313" key="11">
    <source>
        <dbReference type="EMBL" id="CAF3496837.1"/>
    </source>
</evidence>
<dbReference type="PANTHER" id="PTHR45692:SF1">
    <property type="entry name" value="G-PROTEIN COUPLED RECEPTORS FAMILY 2 PROFILE 2 DOMAIN-CONTAINING PROTEIN"/>
    <property type="match status" value="1"/>
</dbReference>
<dbReference type="InterPro" id="IPR022343">
    <property type="entry name" value="GCR1-cAMP_receptor"/>
</dbReference>
<dbReference type="Proteomes" id="UP000677228">
    <property type="component" value="Unassembled WGS sequence"/>
</dbReference>
<keyword evidence="13" id="KW-1185">Reference proteome</keyword>
<dbReference type="EMBL" id="CAJOBC010000413">
    <property type="protein sequence ID" value="CAF3582989.1"/>
    <property type="molecule type" value="Genomic_DNA"/>
</dbReference>
<dbReference type="Proteomes" id="UP000682733">
    <property type="component" value="Unassembled WGS sequence"/>
</dbReference>
<dbReference type="InterPro" id="IPR017981">
    <property type="entry name" value="GPCR_2-like_7TM"/>
</dbReference>
<evidence type="ECO:0000256" key="4">
    <source>
        <dbReference type="ARBA" id="ARBA00023136"/>
    </source>
</evidence>
<dbReference type="GO" id="GO:0007166">
    <property type="term" value="P:cell surface receptor signaling pathway"/>
    <property type="evidence" value="ECO:0007669"/>
    <property type="project" value="InterPro"/>
</dbReference>
<evidence type="ECO:0000313" key="9">
    <source>
        <dbReference type="EMBL" id="CAF0724164.1"/>
    </source>
</evidence>
<feature type="transmembrane region" description="Helical" evidence="6">
    <location>
        <begin position="1012"/>
        <end position="1034"/>
    </location>
</feature>
<feature type="transmembrane region" description="Helical" evidence="6">
    <location>
        <begin position="898"/>
        <end position="916"/>
    </location>
</feature>
<dbReference type="OrthoDB" id="10037534at2759"/>
<keyword evidence="5" id="KW-1015">Disulfide bond</keyword>
<gene>
    <name evidence="10" type="ORF">GPM918_LOCUS3369</name>
    <name evidence="9" type="ORF">OVA965_LOCUS289</name>
    <name evidence="12" type="ORF">SRO942_LOCUS3369</name>
    <name evidence="11" type="ORF">TMI583_LOCUS289</name>
</gene>
<feature type="transmembrane region" description="Helical" evidence="6">
    <location>
        <begin position="785"/>
        <end position="812"/>
    </location>
</feature>
<dbReference type="Pfam" id="PF00002">
    <property type="entry name" value="7tm_2"/>
    <property type="match status" value="1"/>
</dbReference>
<dbReference type="PROSITE" id="PS50261">
    <property type="entry name" value="G_PROTEIN_RECEP_F2_4"/>
    <property type="match status" value="1"/>
</dbReference>
<protein>
    <submittedName>
        <fullName evidence="10">Uncharacterized protein</fullName>
    </submittedName>
</protein>
<dbReference type="CDD" id="cd15040">
    <property type="entry name" value="7tmB2_Adhesion"/>
    <property type="match status" value="1"/>
</dbReference>
<evidence type="ECO:0000313" key="13">
    <source>
        <dbReference type="Proteomes" id="UP000663829"/>
    </source>
</evidence>
<dbReference type="PANTHER" id="PTHR45692">
    <property type="entry name" value="G_PROTEIN_RECEP_F2_4 DOMAIN-CONTAINING PROTEIN"/>
    <property type="match status" value="1"/>
</dbReference>
<dbReference type="SMART" id="SM00303">
    <property type="entry name" value="GPS"/>
    <property type="match status" value="1"/>
</dbReference>
<dbReference type="Gene3D" id="2.60.220.50">
    <property type="match status" value="1"/>
</dbReference>
<dbReference type="PROSITE" id="PS50221">
    <property type="entry name" value="GAIN_B"/>
    <property type="match status" value="1"/>
</dbReference>
<keyword evidence="2 6" id="KW-0812">Transmembrane</keyword>
<dbReference type="InterPro" id="IPR046338">
    <property type="entry name" value="GAIN_dom_sf"/>
</dbReference>
<feature type="transmembrane region" description="Helical" evidence="6">
    <location>
        <begin position="985"/>
        <end position="1006"/>
    </location>
</feature>
<proteinExistence type="predicted"/>
<dbReference type="Pfam" id="PF01825">
    <property type="entry name" value="GPS"/>
    <property type="match status" value="1"/>
</dbReference>
<evidence type="ECO:0000259" key="7">
    <source>
        <dbReference type="PROSITE" id="PS50221"/>
    </source>
</evidence>
<dbReference type="EMBL" id="CAJNOQ010000413">
    <property type="protein sequence ID" value="CAF0798172.1"/>
    <property type="molecule type" value="Genomic_DNA"/>
</dbReference>
<evidence type="ECO:0000256" key="2">
    <source>
        <dbReference type="ARBA" id="ARBA00022692"/>
    </source>
</evidence>